<gene>
    <name evidence="5" type="ORF">KCU76_g11290</name>
</gene>
<dbReference type="InterPro" id="IPR019775">
    <property type="entry name" value="WD40_repeat_CS"/>
</dbReference>
<dbReference type="AlphaFoldDB" id="A0A9P8EBI2"/>
<sequence>MSIHPSRQAYVEEEPEDSEMTYDLNNVPLDTDYYMPSATGGNEKAADVIAQFNRKRKANAIAVPTDDVRVRARLRELAEPITLFGERPEDRRDRLRELLYAKQEANGEDVAMDVDQDDEDEEEQEFYTEGVDELLEARKEIARFSLPRTQQRVHFQRLESAIPLQRHVDHRNYVKEKLSGFELFGSQIAGERPVSMARFSPNGNMVAAGNWGGSIKLLDVPNLEEKAVLRGHTAQVSGISWFPGATLDGTTVSEGSLNMASGGGEGNIHLWSLNQDTPISTLSGHTGRVCRTEFHPSGKYLASASYDTTWRLWDVETTTELLLQEGHSHEAYTVSFNPDGSLLASAGLDSIACLWDLRSGRRVLYLESHIAPIYGLDWSPDGYRVMTGSGDGFAKCWDIRAMKETASIGAHKGGVTDLRWFKGTDSPLSGKSLEKHGDTQDFIPKKSGTFFVSAGFDKNVKIFSADDWALCKSLSGHSGHVLSTDVTSDAKWIVSSSYDRTVKLWARDDMQGLYEDESRSGMDTSALNTMHSSLFAVAAAVAAVNAQGALPAPSSTVVADPGTLPLGADCANTAQCAGGAQCYASNFMQTTQCGKYNAECQNDSQCATNFCAGGLCSGPLPQSEWLMPSSLQYVPTSTASSVVASSTSSVDGIQPAPSSSVVAAAGSLPLGAECASTEQCAGGAECFASTAWLIKSCGKFNAACSNDSQCATNTCNNGLCNGFLASSAYLANTVSSTASGMMSIMPISTSTSVPSGLIPLGKSCNATSQCANGAECTVSSAYQEAAAGMVCGPYNATCTDSSQCSYNSCFDGRCIGLVGYEYATSTAIVSGKPTLIAVNGTSVGTTAATRTPSSTLAAYTGGAAKAGISGRVAAVLGAVAFLL</sequence>
<organism evidence="5 6">
    <name type="scientific">Aureobasidium melanogenum</name>
    <name type="common">Aureobasidium pullulans var. melanogenum</name>
    <dbReference type="NCBI Taxonomy" id="46634"/>
    <lineage>
        <taxon>Eukaryota</taxon>
        <taxon>Fungi</taxon>
        <taxon>Dikarya</taxon>
        <taxon>Ascomycota</taxon>
        <taxon>Pezizomycotina</taxon>
        <taxon>Dothideomycetes</taxon>
        <taxon>Dothideomycetidae</taxon>
        <taxon>Dothideales</taxon>
        <taxon>Saccotheciaceae</taxon>
        <taxon>Aureobasidium</taxon>
    </lineage>
</organism>
<proteinExistence type="predicted"/>
<keyword evidence="1 3" id="KW-0853">WD repeat</keyword>
<dbReference type="PROSITE" id="PS50082">
    <property type="entry name" value="WD_REPEATS_2"/>
    <property type="match status" value="4"/>
</dbReference>
<comment type="caution">
    <text evidence="5">The sequence shown here is derived from an EMBL/GenBank/DDBJ whole genome shotgun (WGS) entry which is preliminary data.</text>
</comment>
<dbReference type="PROSITE" id="PS00678">
    <property type="entry name" value="WD_REPEATS_1"/>
    <property type="match status" value="2"/>
</dbReference>
<reference evidence="5" key="1">
    <citation type="journal article" date="2021" name="J Fungi (Basel)">
        <title>Virulence traits and population genomics of the black yeast Aureobasidium melanogenum.</title>
        <authorList>
            <person name="Cernosa A."/>
            <person name="Sun X."/>
            <person name="Gostincar C."/>
            <person name="Fang C."/>
            <person name="Gunde-Cimerman N."/>
            <person name="Song Z."/>
        </authorList>
    </citation>
    <scope>NUCLEOTIDE SEQUENCE</scope>
    <source>
        <strain evidence="5">EXF-9911</strain>
    </source>
</reference>
<dbReference type="Pfam" id="PF08799">
    <property type="entry name" value="PRP4"/>
    <property type="match status" value="1"/>
</dbReference>
<dbReference type="GO" id="GO:0017070">
    <property type="term" value="F:U6 snRNA binding"/>
    <property type="evidence" value="ECO:0007669"/>
    <property type="project" value="TreeGrafter"/>
</dbReference>
<evidence type="ECO:0000256" key="3">
    <source>
        <dbReference type="PROSITE-ProRule" id="PRU00221"/>
    </source>
</evidence>
<evidence type="ECO:0000256" key="2">
    <source>
        <dbReference type="ARBA" id="ARBA00022737"/>
    </source>
</evidence>
<dbReference type="GO" id="GO:0030621">
    <property type="term" value="F:U4 snRNA binding"/>
    <property type="evidence" value="ECO:0007669"/>
    <property type="project" value="TreeGrafter"/>
</dbReference>
<keyword evidence="2" id="KW-0677">Repeat</keyword>
<feature type="repeat" description="WD" evidence="3">
    <location>
        <begin position="474"/>
        <end position="505"/>
    </location>
</feature>
<dbReference type="Pfam" id="PF00400">
    <property type="entry name" value="WD40"/>
    <property type="match status" value="6"/>
</dbReference>
<dbReference type="PANTHER" id="PTHR19846">
    <property type="entry name" value="WD40 REPEAT PROTEIN"/>
    <property type="match status" value="1"/>
</dbReference>
<dbReference type="InterPro" id="IPR036285">
    <property type="entry name" value="PRP4-like_sf"/>
</dbReference>
<dbReference type="InterPro" id="IPR014906">
    <property type="entry name" value="PRP4-like"/>
</dbReference>
<feature type="non-terminal residue" evidence="5">
    <location>
        <position position="883"/>
    </location>
</feature>
<dbReference type="PROSITE" id="PS50294">
    <property type="entry name" value="WD_REPEATS_REGION"/>
    <property type="match status" value="4"/>
</dbReference>
<dbReference type="InterPro" id="IPR015943">
    <property type="entry name" value="WD40/YVTN_repeat-like_dom_sf"/>
</dbReference>
<dbReference type="InterPro" id="IPR001680">
    <property type="entry name" value="WD40_rpt"/>
</dbReference>
<evidence type="ECO:0000313" key="5">
    <source>
        <dbReference type="EMBL" id="KAG9686039.1"/>
    </source>
</evidence>
<dbReference type="Proteomes" id="UP000779574">
    <property type="component" value="Unassembled WGS sequence"/>
</dbReference>
<protein>
    <submittedName>
        <fullName evidence="5">U4/U6 small nuclear ribonucleoprotein Prp4</fullName>
    </submittedName>
</protein>
<feature type="repeat" description="WD" evidence="3">
    <location>
        <begin position="324"/>
        <end position="365"/>
    </location>
</feature>
<feature type="domain" description="Pre-mRNA processing factor 4 (PRP4)-like" evidence="4">
    <location>
        <begin position="65"/>
        <end position="118"/>
    </location>
</feature>
<reference evidence="5" key="2">
    <citation type="submission" date="2021-08" db="EMBL/GenBank/DDBJ databases">
        <authorList>
            <person name="Gostincar C."/>
            <person name="Sun X."/>
            <person name="Song Z."/>
            <person name="Gunde-Cimerman N."/>
        </authorList>
    </citation>
    <scope>NUCLEOTIDE SEQUENCE</scope>
    <source>
        <strain evidence="5">EXF-9911</strain>
    </source>
</reference>
<accession>A0A9P8EBI2</accession>
<evidence type="ECO:0000256" key="1">
    <source>
        <dbReference type="ARBA" id="ARBA00022574"/>
    </source>
</evidence>
<feature type="repeat" description="WD" evidence="3">
    <location>
        <begin position="282"/>
        <end position="323"/>
    </location>
</feature>
<dbReference type="SUPFAM" id="SSF158230">
    <property type="entry name" value="PRP4-like"/>
    <property type="match status" value="1"/>
</dbReference>
<keyword evidence="5" id="KW-0687">Ribonucleoprotein</keyword>
<dbReference type="SMART" id="SM00320">
    <property type="entry name" value="WD40"/>
    <property type="match status" value="7"/>
</dbReference>
<dbReference type="OrthoDB" id="540662at2759"/>
<dbReference type="FunFam" id="2.130.10.10:FF:000698">
    <property type="entry name" value="Putative pre-mRNA splicing factor"/>
    <property type="match status" value="1"/>
</dbReference>
<dbReference type="GO" id="GO:0000398">
    <property type="term" value="P:mRNA splicing, via spliceosome"/>
    <property type="evidence" value="ECO:0007669"/>
    <property type="project" value="TreeGrafter"/>
</dbReference>
<dbReference type="CDD" id="cd00200">
    <property type="entry name" value="WD40"/>
    <property type="match status" value="1"/>
</dbReference>
<name>A0A9P8EBI2_AURME</name>
<feature type="repeat" description="WD" evidence="3">
    <location>
        <begin position="366"/>
        <end position="407"/>
    </location>
</feature>
<evidence type="ECO:0000259" key="4">
    <source>
        <dbReference type="SMART" id="SM00500"/>
    </source>
</evidence>
<dbReference type="SUPFAM" id="SSF50978">
    <property type="entry name" value="WD40 repeat-like"/>
    <property type="match status" value="1"/>
</dbReference>
<dbReference type="EMBL" id="JAHFXF010000536">
    <property type="protein sequence ID" value="KAG9686039.1"/>
    <property type="molecule type" value="Genomic_DNA"/>
</dbReference>
<dbReference type="Gene3D" id="2.130.10.10">
    <property type="entry name" value="YVTN repeat-like/Quinoprotein amine dehydrogenase"/>
    <property type="match status" value="3"/>
</dbReference>
<dbReference type="GO" id="GO:0046540">
    <property type="term" value="C:U4/U6 x U5 tri-snRNP complex"/>
    <property type="evidence" value="ECO:0007669"/>
    <property type="project" value="TreeGrafter"/>
</dbReference>
<dbReference type="SMART" id="SM00500">
    <property type="entry name" value="SFM"/>
    <property type="match status" value="1"/>
</dbReference>
<dbReference type="InterPro" id="IPR036322">
    <property type="entry name" value="WD40_repeat_dom_sf"/>
</dbReference>
<dbReference type="PANTHER" id="PTHR19846:SF0">
    <property type="entry name" value="PRE-MRNA PROCESSING FACTOR 4"/>
    <property type="match status" value="1"/>
</dbReference>
<evidence type="ECO:0000313" key="6">
    <source>
        <dbReference type="Proteomes" id="UP000779574"/>
    </source>
</evidence>
<dbReference type="Gene3D" id="4.10.280.110">
    <property type="entry name" value="Pre-mRNA processing factor 4 domain"/>
    <property type="match status" value="1"/>
</dbReference>